<feature type="domain" description="Helicase ATP-binding" evidence="7">
    <location>
        <begin position="36"/>
        <end position="210"/>
    </location>
</feature>
<keyword evidence="11" id="KW-1185">Reference proteome</keyword>
<evidence type="ECO:0000256" key="1">
    <source>
        <dbReference type="ARBA" id="ARBA00012552"/>
    </source>
</evidence>
<dbReference type="EC" id="3.6.4.13" evidence="1"/>
<dbReference type="Proteomes" id="UP000019132">
    <property type="component" value="Unassembled WGS sequence"/>
</dbReference>
<dbReference type="Pfam" id="PF00271">
    <property type="entry name" value="Helicase_C"/>
    <property type="match status" value="1"/>
</dbReference>
<dbReference type="STRING" id="431595.K3X413"/>
<dbReference type="GO" id="GO:0003676">
    <property type="term" value="F:nucleic acid binding"/>
    <property type="evidence" value="ECO:0007669"/>
    <property type="project" value="InterPro"/>
</dbReference>
<organism evidence="10 11">
    <name type="scientific">Globisporangium ultimum (strain ATCC 200006 / CBS 805.95 / DAOM BR144)</name>
    <name type="common">Pythium ultimum</name>
    <dbReference type="NCBI Taxonomy" id="431595"/>
    <lineage>
        <taxon>Eukaryota</taxon>
        <taxon>Sar</taxon>
        <taxon>Stramenopiles</taxon>
        <taxon>Oomycota</taxon>
        <taxon>Peronosporomycetes</taxon>
        <taxon>Pythiales</taxon>
        <taxon>Pythiaceae</taxon>
        <taxon>Globisporangium</taxon>
    </lineage>
</organism>
<name>K3X413_GLOUD</name>
<dbReference type="PANTHER" id="PTHR47958">
    <property type="entry name" value="ATP-DEPENDENT RNA HELICASE DBP3"/>
    <property type="match status" value="1"/>
</dbReference>
<dbReference type="PROSITE" id="PS51192">
    <property type="entry name" value="HELICASE_ATP_BIND_1"/>
    <property type="match status" value="1"/>
</dbReference>
<dbReference type="InParanoid" id="K3X413"/>
<sequence length="387" mass="42605">MPTTTLFADLPLHGDVQRAIARMRFRVPSPIQLHALPLALFGNDVIGQAKSGTGKTAVFGVAAVEHAISKCQKQHQESHSGVFGVNPIDPLALILAPTREIALQIDAVVRDIARFRPACVIQTFIGGLPIAQDREKLKQNCHIAIGTPGRVKALVEQRILHCHMLRLLVLDEVDKLIQSDFENETLAFSATFTTDQLATVAQMMQSPQIVRVRGPDDVSVELVSSSLEDLSAWKQREEANENPELWLRYVQQFYSIVPSQSDSSDNPVGREANDALGMRAKIVKLTALLSEVVFNQCIVFCNDKFRAEALATALESQGWPAACITGSQSQATRSDVMHRFRSFHTRVLVSTDLTARGIDVDKVNFVVNLDLPRDPATFCLNVCTASQ</sequence>
<dbReference type="SUPFAM" id="SSF52540">
    <property type="entry name" value="P-loop containing nucleoside triphosphate hydrolases"/>
    <property type="match status" value="1"/>
</dbReference>
<dbReference type="AlphaFoldDB" id="K3X413"/>
<dbReference type="InterPro" id="IPR027417">
    <property type="entry name" value="P-loop_NTPase"/>
</dbReference>
<dbReference type="PROSITE" id="PS51195">
    <property type="entry name" value="Q_MOTIF"/>
    <property type="match status" value="1"/>
</dbReference>
<dbReference type="Pfam" id="PF00270">
    <property type="entry name" value="DEAD"/>
    <property type="match status" value="1"/>
</dbReference>
<keyword evidence="3" id="KW-0378">Hydrolase</keyword>
<dbReference type="OMA" id="WRDREAN"/>
<evidence type="ECO:0000259" key="8">
    <source>
        <dbReference type="PROSITE" id="PS51194"/>
    </source>
</evidence>
<reference evidence="11" key="1">
    <citation type="journal article" date="2010" name="Genome Biol.">
        <title>Genome sequence of the necrotrophic plant pathogen Pythium ultimum reveals original pathogenicity mechanisms and effector repertoire.</title>
        <authorList>
            <person name="Levesque C.A."/>
            <person name="Brouwer H."/>
            <person name="Cano L."/>
            <person name="Hamilton J.P."/>
            <person name="Holt C."/>
            <person name="Huitema E."/>
            <person name="Raffaele S."/>
            <person name="Robideau G.P."/>
            <person name="Thines M."/>
            <person name="Win J."/>
            <person name="Zerillo M.M."/>
            <person name="Beakes G.W."/>
            <person name="Boore J.L."/>
            <person name="Busam D."/>
            <person name="Dumas B."/>
            <person name="Ferriera S."/>
            <person name="Fuerstenberg S.I."/>
            <person name="Gachon C.M."/>
            <person name="Gaulin E."/>
            <person name="Govers F."/>
            <person name="Grenville-Briggs L."/>
            <person name="Horner N."/>
            <person name="Hostetler J."/>
            <person name="Jiang R.H."/>
            <person name="Johnson J."/>
            <person name="Krajaejun T."/>
            <person name="Lin H."/>
            <person name="Meijer H.J."/>
            <person name="Moore B."/>
            <person name="Morris P."/>
            <person name="Phuntmart V."/>
            <person name="Puiu D."/>
            <person name="Shetty J."/>
            <person name="Stajich J.E."/>
            <person name="Tripathy S."/>
            <person name="Wawra S."/>
            <person name="van West P."/>
            <person name="Whitty B.R."/>
            <person name="Coutinho P.M."/>
            <person name="Henrissat B."/>
            <person name="Martin F."/>
            <person name="Thomas P.D."/>
            <person name="Tyler B.M."/>
            <person name="De Vries R.P."/>
            <person name="Kamoun S."/>
            <person name="Yandell M."/>
            <person name="Tisserat N."/>
            <person name="Buell C.R."/>
        </authorList>
    </citation>
    <scope>NUCLEOTIDE SEQUENCE</scope>
    <source>
        <strain evidence="11">DAOM:BR144</strain>
    </source>
</reference>
<dbReference type="InterPro" id="IPR014014">
    <property type="entry name" value="RNA_helicase_DEAD_Q_motif"/>
</dbReference>
<dbReference type="SMART" id="SM00490">
    <property type="entry name" value="HELICc"/>
    <property type="match status" value="1"/>
</dbReference>
<dbReference type="GO" id="GO:0016787">
    <property type="term" value="F:hydrolase activity"/>
    <property type="evidence" value="ECO:0007669"/>
    <property type="project" value="UniProtKB-KW"/>
</dbReference>
<dbReference type="GO" id="GO:0003724">
    <property type="term" value="F:RNA helicase activity"/>
    <property type="evidence" value="ECO:0007669"/>
    <property type="project" value="UniProtKB-EC"/>
</dbReference>
<dbReference type="VEuPathDB" id="FungiDB:PYU1_G011936"/>
<evidence type="ECO:0000259" key="7">
    <source>
        <dbReference type="PROSITE" id="PS51192"/>
    </source>
</evidence>
<dbReference type="CDD" id="cd18787">
    <property type="entry name" value="SF2_C_DEAD"/>
    <property type="match status" value="1"/>
</dbReference>
<dbReference type="InterPro" id="IPR001650">
    <property type="entry name" value="Helicase_C-like"/>
</dbReference>
<evidence type="ECO:0000256" key="5">
    <source>
        <dbReference type="ARBA" id="ARBA00022840"/>
    </source>
</evidence>
<reference evidence="11" key="2">
    <citation type="submission" date="2010-04" db="EMBL/GenBank/DDBJ databases">
        <authorList>
            <person name="Buell R."/>
            <person name="Hamilton J."/>
            <person name="Hostetler J."/>
        </authorList>
    </citation>
    <scope>NUCLEOTIDE SEQUENCE [LARGE SCALE GENOMIC DNA]</scope>
    <source>
        <strain evidence="11">DAOM:BR144</strain>
    </source>
</reference>
<keyword evidence="4" id="KW-0347">Helicase</keyword>
<keyword evidence="2" id="KW-0547">Nucleotide-binding</keyword>
<evidence type="ECO:0000256" key="6">
    <source>
        <dbReference type="PROSITE-ProRule" id="PRU00552"/>
    </source>
</evidence>
<feature type="domain" description="Helicase C-terminal" evidence="8">
    <location>
        <begin position="284"/>
        <end position="387"/>
    </location>
</feature>
<proteinExistence type="predicted"/>
<evidence type="ECO:0000256" key="3">
    <source>
        <dbReference type="ARBA" id="ARBA00022801"/>
    </source>
</evidence>
<dbReference type="eggNOG" id="KOG4284">
    <property type="taxonomic scope" value="Eukaryota"/>
</dbReference>
<dbReference type="InterPro" id="IPR011545">
    <property type="entry name" value="DEAD/DEAH_box_helicase_dom"/>
</dbReference>
<evidence type="ECO:0000259" key="9">
    <source>
        <dbReference type="PROSITE" id="PS51195"/>
    </source>
</evidence>
<dbReference type="HOGENOM" id="CLU_003041_30_0_1"/>
<dbReference type="SMART" id="SM00487">
    <property type="entry name" value="DEXDc"/>
    <property type="match status" value="1"/>
</dbReference>
<dbReference type="EMBL" id="GL376621">
    <property type="status" value="NOT_ANNOTATED_CDS"/>
    <property type="molecule type" value="Genomic_DNA"/>
</dbReference>
<protein>
    <recommendedName>
        <fullName evidence="1">RNA helicase</fullName>
        <ecNumber evidence="1">3.6.4.13</ecNumber>
    </recommendedName>
</protein>
<dbReference type="PROSITE" id="PS51194">
    <property type="entry name" value="HELICASE_CTER"/>
    <property type="match status" value="1"/>
</dbReference>
<feature type="short sequence motif" description="Q motif" evidence="6">
    <location>
        <begin position="5"/>
        <end position="33"/>
    </location>
</feature>
<evidence type="ECO:0000313" key="10">
    <source>
        <dbReference type="EnsemblProtists" id="PYU1_T011962"/>
    </source>
</evidence>
<dbReference type="InterPro" id="IPR014001">
    <property type="entry name" value="Helicase_ATP-bd"/>
</dbReference>
<dbReference type="Gene3D" id="3.40.50.300">
    <property type="entry name" value="P-loop containing nucleotide triphosphate hydrolases"/>
    <property type="match status" value="2"/>
</dbReference>
<keyword evidence="5" id="KW-0067">ATP-binding</keyword>
<accession>K3X413</accession>
<feature type="domain" description="DEAD-box RNA helicase Q" evidence="9">
    <location>
        <begin position="5"/>
        <end position="33"/>
    </location>
</feature>
<dbReference type="EnsemblProtists" id="PYU1_T011962">
    <property type="protein sequence ID" value="PYU1_T011962"/>
    <property type="gene ID" value="PYU1_G011936"/>
</dbReference>
<evidence type="ECO:0000313" key="11">
    <source>
        <dbReference type="Proteomes" id="UP000019132"/>
    </source>
</evidence>
<dbReference type="GO" id="GO:0005524">
    <property type="term" value="F:ATP binding"/>
    <property type="evidence" value="ECO:0007669"/>
    <property type="project" value="UniProtKB-KW"/>
</dbReference>
<evidence type="ECO:0000256" key="2">
    <source>
        <dbReference type="ARBA" id="ARBA00022741"/>
    </source>
</evidence>
<evidence type="ECO:0000256" key="4">
    <source>
        <dbReference type="ARBA" id="ARBA00022806"/>
    </source>
</evidence>
<reference evidence="10" key="3">
    <citation type="submission" date="2015-02" db="UniProtKB">
        <authorList>
            <consortium name="EnsemblProtists"/>
        </authorList>
    </citation>
    <scope>IDENTIFICATION</scope>
    <source>
        <strain evidence="10">DAOM BR144</strain>
    </source>
</reference>